<evidence type="ECO:0000313" key="1">
    <source>
        <dbReference type="EMBL" id="GFH20320.1"/>
    </source>
</evidence>
<evidence type="ECO:0000313" key="2">
    <source>
        <dbReference type="Proteomes" id="UP000485058"/>
    </source>
</evidence>
<gene>
    <name evidence="1" type="ORF">HaLaN_17423</name>
</gene>
<organism evidence="1 2">
    <name type="scientific">Haematococcus lacustris</name>
    <name type="common">Green alga</name>
    <name type="synonym">Haematococcus pluvialis</name>
    <dbReference type="NCBI Taxonomy" id="44745"/>
    <lineage>
        <taxon>Eukaryota</taxon>
        <taxon>Viridiplantae</taxon>
        <taxon>Chlorophyta</taxon>
        <taxon>core chlorophytes</taxon>
        <taxon>Chlorophyceae</taxon>
        <taxon>CS clade</taxon>
        <taxon>Chlamydomonadales</taxon>
        <taxon>Haematococcaceae</taxon>
        <taxon>Haematococcus</taxon>
    </lineage>
</organism>
<proteinExistence type="predicted"/>
<dbReference type="AlphaFoldDB" id="A0A699ZGK7"/>
<sequence length="59" mass="6452">MSSPDRGSRVRPSSTSSRVVELLFGDGIGDINLATVKQLTSLKATSARVQQQLDKRMMM</sequence>
<dbReference type="EMBL" id="BLLF01001614">
    <property type="protein sequence ID" value="GFH20320.1"/>
    <property type="molecule type" value="Genomic_DNA"/>
</dbReference>
<reference evidence="1 2" key="1">
    <citation type="submission" date="2020-02" db="EMBL/GenBank/DDBJ databases">
        <title>Draft genome sequence of Haematococcus lacustris strain NIES-144.</title>
        <authorList>
            <person name="Morimoto D."/>
            <person name="Nakagawa S."/>
            <person name="Yoshida T."/>
            <person name="Sawayama S."/>
        </authorList>
    </citation>
    <scope>NUCLEOTIDE SEQUENCE [LARGE SCALE GENOMIC DNA]</scope>
    <source>
        <strain evidence="1 2">NIES-144</strain>
    </source>
</reference>
<dbReference type="Proteomes" id="UP000485058">
    <property type="component" value="Unassembled WGS sequence"/>
</dbReference>
<accession>A0A699ZGK7</accession>
<feature type="non-terminal residue" evidence="1">
    <location>
        <position position="59"/>
    </location>
</feature>
<protein>
    <submittedName>
        <fullName evidence="1">Uncharacterized protein</fullName>
    </submittedName>
</protein>
<keyword evidence="2" id="KW-1185">Reference proteome</keyword>
<feature type="non-terminal residue" evidence="1">
    <location>
        <position position="1"/>
    </location>
</feature>
<name>A0A699ZGK7_HAELA</name>
<comment type="caution">
    <text evidence="1">The sequence shown here is derived from an EMBL/GenBank/DDBJ whole genome shotgun (WGS) entry which is preliminary data.</text>
</comment>